<organism evidence="2 3">
    <name type="scientific">Penicillium daleae</name>
    <dbReference type="NCBI Taxonomy" id="63821"/>
    <lineage>
        <taxon>Eukaryota</taxon>
        <taxon>Fungi</taxon>
        <taxon>Dikarya</taxon>
        <taxon>Ascomycota</taxon>
        <taxon>Pezizomycotina</taxon>
        <taxon>Eurotiomycetes</taxon>
        <taxon>Eurotiomycetidae</taxon>
        <taxon>Eurotiales</taxon>
        <taxon>Aspergillaceae</taxon>
        <taxon>Penicillium</taxon>
    </lineage>
</organism>
<feature type="region of interest" description="Disordered" evidence="1">
    <location>
        <begin position="1"/>
        <end position="26"/>
    </location>
</feature>
<evidence type="ECO:0000256" key="1">
    <source>
        <dbReference type="SAM" id="MobiDB-lite"/>
    </source>
</evidence>
<feature type="compositionally biased region" description="Polar residues" evidence="1">
    <location>
        <begin position="328"/>
        <end position="338"/>
    </location>
</feature>
<reference evidence="2" key="1">
    <citation type="submission" date="2022-12" db="EMBL/GenBank/DDBJ databases">
        <authorList>
            <person name="Petersen C."/>
        </authorList>
    </citation>
    <scope>NUCLEOTIDE SEQUENCE</scope>
    <source>
        <strain evidence="2">IBT 16125</strain>
    </source>
</reference>
<feature type="compositionally biased region" description="Acidic residues" evidence="1">
    <location>
        <begin position="308"/>
        <end position="326"/>
    </location>
</feature>
<dbReference type="AlphaFoldDB" id="A0AAD6BUB3"/>
<evidence type="ECO:0000313" key="2">
    <source>
        <dbReference type="EMBL" id="KAJ5432994.1"/>
    </source>
</evidence>
<gene>
    <name evidence="2" type="ORF">N7458_012150</name>
</gene>
<keyword evidence="3" id="KW-1185">Reference proteome</keyword>
<accession>A0AAD6BUB3</accession>
<dbReference type="Proteomes" id="UP001213681">
    <property type="component" value="Unassembled WGS sequence"/>
</dbReference>
<dbReference type="RefSeq" id="XP_056760286.1">
    <property type="nucleotide sequence ID" value="XM_056915532.1"/>
</dbReference>
<dbReference type="GeneID" id="81605775"/>
<feature type="compositionally biased region" description="Polar residues" evidence="1">
    <location>
        <begin position="11"/>
        <end position="26"/>
    </location>
</feature>
<feature type="region of interest" description="Disordered" evidence="1">
    <location>
        <begin position="303"/>
        <end position="338"/>
    </location>
</feature>
<dbReference type="EMBL" id="JAPVEA010000009">
    <property type="protein sequence ID" value="KAJ5432994.1"/>
    <property type="molecule type" value="Genomic_DNA"/>
</dbReference>
<evidence type="ECO:0000313" key="3">
    <source>
        <dbReference type="Proteomes" id="UP001213681"/>
    </source>
</evidence>
<name>A0AAD6BUB3_9EURO</name>
<comment type="caution">
    <text evidence="2">The sequence shown here is derived from an EMBL/GenBank/DDBJ whole genome shotgun (WGS) entry which is preliminary data.</text>
</comment>
<protein>
    <submittedName>
        <fullName evidence="2">Uncharacterized protein</fullName>
    </submittedName>
</protein>
<proteinExistence type="predicted"/>
<reference evidence="2" key="2">
    <citation type="journal article" date="2023" name="IMA Fungus">
        <title>Comparative genomic study of the Penicillium genus elucidates a diverse pangenome and 15 lateral gene transfer events.</title>
        <authorList>
            <person name="Petersen C."/>
            <person name="Sorensen T."/>
            <person name="Nielsen M.R."/>
            <person name="Sondergaard T.E."/>
            <person name="Sorensen J.L."/>
            <person name="Fitzpatrick D.A."/>
            <person name="Frisvad J.C."/>
            <person name="Nielsen K.L."/>
        </authorList>
    </citation>
    <scope>NUCLEOTIDE SEQUENCE</scope>
    <source>
        <strain evidence="2">IBT 16125</strain>
    </source>
</reference>
<sequence length="400" mass="44035">MADYSDYGYHQPQSSSTGSQWLPEDVSSQPFNAQMQDWIRAFHRPRHNRVMKPRSAGNSPSSAIRRRTAIAQSAMHGMPNQYHHSALEAMILASTTRISRPISWHPSSARSRGLSNPIGLHEYSSENFMMGTMPDQSINGLPAENMMAYPVSAGPTFPTGYFPPYADMPDSMPFQQHTPSLPMAGSQVEPITWDTTANTDFMGMNQSACDGWSLDMLSMANNIPPAETTCPSYVSVPSPGEMSGPSTPDFLPIQHFDNEPASTLKKPARPEEELVGMGLYSQPNSALGQLQQETLGKGLKLEETFSPSDDENDEADADGEVDEEVTDFGSTQPQCSQQEQLPVAQQSSFPIPKHPSKQALNLLHKSFFFDHDDSDQHAVAAAQPFPNLNQPCMTYGYGWI</sequence>